<proteinExistence type="predicted"/>
<gene>
    <name evidence="2" type="ORF">ACH46_05275</name>
</gene>
<dbReference type="OrthoDB" id="4559617at2"/>
<dbReference type="RefSeq" id="WP_062391996.1">
    <property type="nucleotide sequence ID" value="NZ_CP011853.1"/>
</dbReference>
<accession>A0A0N9N1M7</accession>
<dbReference type="KEGG" id="goq:ACH46_05275"/>
<evidence type="ECO:0000313" key="2">
    <source>
        <dbReference type="EMBL" id="ALG84028.1"/>
    </source>
</evidence>
<organism evidence="2 3">
    <name type="scientific">Gordonia phthalatica</name>
    <dbReference type="NCBI Taxonomy" id="1136941"/>
    <lineage>
        <taxon>Bacteria</taxon>
        <taxon>Bacillati</taxon>
        <taxon>Actinomycetota</taxon>
        <taxon>Actinomycetes</taxon>
        <taxon>Mycobacteriales</taxon>
        <taxon>Gordoniaceae</taxon>
        <taxon>Gordonia</taxon>
    </lineage>
</organism>
<dbReference type="InterPro" id="IPR001387">
    <property type="entry name" value="Cro/C1-type_HTH"/>
</dbReference>
<dbReference type="Proteomes" id="UP000063789">
    <property type="component" value="Chromosome"/>
</dbReference>
<keyword evidence="3" id="KW-1185">Reference proteome</keyword>
<dbReference type="CDD" id="cd00093">
    <property type="entry name" value="HTH_XRE"/>
    <property type="match status" value="1"/>
</dbReference>
<dbReference type="Pfam" id="PF01381">
    <property type="entry name" value="HTH_3"/>
    <property type="match status" value="1"/>
</dbReference>
<dbReference type="PATRIC" id="fig|1136941.3.peg.1080"/>
<feature type="domain" description="HTH cro/C1-type" evidence="1">
    <location>
        <begin position="22"/>
        <end position="83"/>
    </location>
</feature>
<dbReference type="Gene3D" id="1.10.260.40">
    <property type="entry name" value="lambda repressor-like DNA-binding domains"/>
    <property type="match status" value="1"/>
</dbReference>
<dbReference type="STRING" id="1136941.ACH46_05275"/>
<dbReference type="PROSITE" id="PS50943">
    <property type="entry name" value="HTH_CROC1"/>
    <property type="match status" value="1"/>
</dbReference>
<name>A0A0N9N1M7_9ACTN</name>
<evidence type="ECO:0000259" key="1">
    <source>
        <dbReference type="PROSITE" id="PS50943"/>
    </source>
</evidence>
<reference evidence="2 3" key="2">
    <citation type="journal article" date="2017" name="Int. J. Syst. Evol. Microbiol.">
        <title>Gordonia phthalatica sp. nov., a di-n-butyl phthalate-degrading bacterium isolated from activated sludge.</title>
        <authorList>
            <person name="Jin D."/>
            <person name="Kong X."/>
            <person name="Jia M."/>
            <person name="Yu X."/>
            <person name="Wang X."/>
            <person name="Zhuang X."/>
            <person name="Deng Y."/>
            <person name="Bai Z."/>
        </authorList>
    </citation>
    <scope>NUCLEOTIDE SEQUENCE [LARGE SCALE GENOMIC DNA]</scope>
    <source>
        <strain evidence="2 3">QH-11</strain>
    </source>
</reference>
<evidence type="ECO:0000313" key="3">
    <source>
        <dbReference type="Proteomes" id="UP000063789"/>
    </source>
</evidence>
<dbReference type="SMART" id="SM00530">
    <property type="entry name" value="HTH_XRE"/>
    <property type="match status" value="1"/>
</dbReference>
<dbReference type="SUPFAM" id="SSF47413">
    <property type="entry name" value="lambda repressor-like DNA-binding domains"/>
    <property type="match status" value="1"/>
</dbReference>
<dbReference type="AlphaFoldDB" id="A0A0N9N1M7"/>
<reference evidence="3" key="1">
    <citation type="submission" date="2015-06" db="EMBL/GenBank/DDBJ databases">
        <title>Complete genome sequence and metabolic analysis of phthalate degradation pathway in Gordonia sp. QH-11.</title>
        <authorList>
            <person name="Jin D."/>
            <person name="Kong X."/>
            <person name="Bai Z."/>
        </authorList>
    </citation>
    <scope>NUCLEOTIDE SEQUENCE [LARGE SCALE GENOMIC DNA]</scope>
    <source>
        <strain evidence="3">QH-11</strain>
    </source>
</reference>
<protein>
    <submittedName>
        <fullName evidence="2">XRE family transcriptional regulator</fullName>
    </submittedName>
</protein>
<dbReference type="EMBL" id="CP011853">
    <property type="protein sequence ID" value="ALG84028.1"/>
    <property type="molecule type" value="Genomic_DNA"/>
</dbReference>
<dbReference type="GO" id="GO:0003677">
    <property type="term" value="F:DNA binding"/>
    <property type="evidence" value="ECO:0007669"/>
    <property type="project" value="InterPro"/>
</dbReference>
<dbReference type="InterPro" id="IPR010982">
    <property type="entry name" value="Lambda_DNA-bd_dom_sf"/>
</dbReference>
<sequence>MPTSDHGSLEWDTYAFAFGHRLVTLRKARGLSQEQVAERSGLHRNAVSNLERAVSNSKSGLANPELSTVYRLARALDVPPVYLIPGANTRILDRAAEQESNQSLSDLERQLRGLISGELPDSVSGAGLREPDWIIERG</sequence>